<dbReference type="InterPro" id="IPR000667">
    <property type="entry name" value="Peptidase_S13"/>
</dbReference>
<dbReference type="PANTHER" id="PTHR30023">
    <property type="entry name" value="D-ALANYL-D-ALANINE CARBOXYPEPTIDASE"/>
    <property type="match status" value="1"/>
</dbReference>
<evidence type="ECO:0000313" key="4">
    <source>
        <dbReference type="EMBL" id="MDQ7247592.1"/>
    </source>
</evidence>
<dbReference type="InterPro" id="IPR012338">
    <property type="entry name" value="Beta-lactam/transpept-like"/>
</dbReference>
<reference evidence="5" key="1">
    <citation type="submission" date="2023-08" db="EMBL/GenBank/DDBJ databases">
        <title>Rhodospirillaceae gen. nov., a novel taxon isolated from the Yangtze River Yuezi River estuary sludge.</title>
        <authorList>
            <person name="Ruan L."/>
        </authorList>
    </citation>
    <scope>NUCLEOTIDE SEQUENCE [LARGE SCALE GENOMIC DNA]</scope>
    <source>
        <strain evidence="5">R-7</strain>
    </source>
</reference>
<dbReference type="GO" id="GO:0009002">
    <property type="term" value="F:serine-type D-Ala-D-Ala carboxypeptidase activity"/>
    <property type="evidence" value="ECO:0007669"/>
    <property type="project" value="UniProtKB-EC"/>
</dbReference>
<comment type="similarity">
    <text evidence="1">Belongs to the peptidase S13 family.</text>
</comment>
<evidence type="ECO:0000256" key="2">
    <source>
        <dbReference type="ARBA" id="ARBA00022801"/>
    </source>
</evidence>
<dbReference type="RefSeq" id="WP_379954996.1">
    <property type="nucleotide sequence ID" value="NZ_JAUYVI010000002.1"/>
</dbReference>
<feature type="signal peptide" evidence="3">
    <location>
        <begin position="1"/>
        <end position="22"/>
    </location>
</feature>
<keyword evidence="4" id="KW-0645">Protease</keyword>
<dbReference type="EMBL" id="JAUYVI010000002">
    <property type="protein sequence ID" value="MDQ7247592.1"/>
    <property type="molecule type" value="Genomic_DNA"/>
</dbReference>
<comment type="caution">
    <text evidence="4">The sequence shown here is derived from an EMBL/GenBank/DDBJ whole genome shotgun (WGS) entry which is preliminary data.</text>
</comment>
<dbReference type="PRINTS" id="PR00922">
    <property type="entry name" value="DADACBPTASE3"/>
</dbReference>
<keyword evidence="2 4" id="KW-0378">Hydrolase</keyword>
<keyword evidence="3" id="KW-0732">Signal</keyword>
<dbReference type="Pfam" id="PF02113">
    <property type="entry name" value="Peptidase_S13"/>
    <property type="match status" value="1"/>
</dbReference>
<evidence type="ECO:0000313" key="5">
    <source>
        <dbReference type="Proteomes" id="UP001230156"/>
    </source>
</evidence>
<protein>
    <submittedName>
        <fullName evidence="4">D-alanyl-D-alanine carboxypeptidase</fullName>
        <ecNumber evidence="4">3.4.16.4</ecNumber>
    </submittedName>
</protein>
<keyword evidence="5" id="KW-1185">Reference proteome</keyword>
<keyword evidence="4" id="KW-0121">Carboxypeptidase</keyword>
<organism evidence="4 5">
    <name type="scientific">Dongia sedimenti</name>
    <dbReference type="NCBI Taxonomy" id="3064282"/>
    <lineage>
        <taxon>Bacteria</taxon>
        <taxon>Pseudomonadati</taxon>
        <taxon>Pseudomonadota</taxon>
        <taxon>Alphaproteobacteria</taxon>
        <taxon>Rhodospirillales</taxon>
        <taxon>Dongiaceae</taxon>
        <taxon>Dongia</taxon>
    </lineage>
</organism>
<evidence type="ECO:0000256" key="1">
    <source>
        <dbReference type="ARBA" id="ARBA00006096"/>
    </source>
</evidence>
<dbReference type="PANTHER" id="PTHR30023:SF0">
    <property type="entry name" value="PENICILLIN-SENSITIVE CARBOXYPEPTIDASE A"/>
    <property type="match status" value="1"/>
</dbReference>
<dbReference type="Gene3D" id="3.40.710.10">
    <property type="entry name" value="DD-peptidase/beta-lactamase superfamily"/>
    <property type="match status" value="2"/>
</dbReference>
<proteinExistence type="inferred from homology"/>
<dbReference type="EC" id="3.4.16.4" evidence="4"/>
<name>A0ABU0YIR0_9PROT</name>
<accession>A0ABU0YIR0</accession>
<dbReference type="SUPFAM" id="SSF56601">
    <property type="entry name" value="beta-lactamase/transpeptidase-like"/>
    <property type="match status" value="1"/>
</dbReference>
<feature type="chain" id="PRO_5045647845" evidence="3">
    <location>
        <begin position="23"/>
        <end position="474"/>
    </location>
</feature>
<dbReference type="Proteomes" id="UP001230156">
    <property type="component" value="Unassembled WGS sequence"/>
</dbReference>
<evidence type="ECO:0000256" key="3">
    <source>
        <dbReference type="SAM" id="SignalP"/>
    </source>
</evidence>
<sequence length="474" mass="50901">MRRLLAVFAIFLAASWVTPGSAEPQATPDAKAIKAAGFAPDDIGFVLIDLDDGRALAEQSADALFIPASVAKLATVYPAQQALGADYRFQTRLFRAGNTLYLKGGGDPVLTNLELRDLARQSKAAQPKGGWKAFFFDASDSGSAPEVSNDQPIQATYNAGIAALSVDFNRIQVNWSRDEAGKLAFHARAVADGLNVPADWVRFLPAQSEPPPGANFLYAGDASGERWLYAPDLPEALPEEGAIFLPVKQPARNTALVFRELAKRNGIVLPEPQAGAVPADATPVATVESPPLAEVMTGLLKFSNNMTAELIGLATSRRLTGQVLDPRASSAALGDWLRQRLSYVDWTGFKLVNHSGLSSESRASPRQIAAILMAMARQPVLAGMPNRIMGDDPQAEAAAKSGTMDFACGLAGYLTGRSGRRLAFAIFAIDREKRAALDAGFDRRILTPTPGARNWIGRARALENTLLKSWRDRF</sequence>
<gene>
    <name evidence="4" type="ORF">Q8A70_07930</name>
</gene>